<evidence type="ECO:0000313" key="4">
    <source>
        <dbReference type="Proteomes" id="UP001367771"/>
    </source>
</evidence>
<organism evidence="3 4">
    <name type="scientific">Sphingomonas kyungheensis</name>
    <dbReference type="NCBI Taxonomy" id="1069987"/>
    <lineage>
        <taxon>Bacteria</taxon>
        <taxon>Pseudomonadati</taxon>
        <taxon>Pseudomonadota</taxon>
        <taxon>Alphaproteobacteria</taxon>
        <taxon>Sphingomonadales</taxon>
        <taxon>Sphingomonadaceae</taxon>
        <taxon>Sphingomonas</taxon>
    </lineage>
</organism>
<dbReference type="RefSeq" id="WP_336544166.1">
    <property type="nucleotide sequence ID" value="NZ_JBBBDM010000001.1"/>
</dbReference>
<accession>A0ABU8GX08</accession>
<dbReference type="Pfam" id="PF12728">
    <property type="entry name" value="HTH_17"/>
    <property type="match status" value="1"/>
</dbReference>
<dbReference type="InterPro" id="IPR041657">
    <property type="entry name" value="HTH_17"/>
</dbReference>
<feature type="region of interest" description="Disordered" evidence="1">
    <location>
        <begin position="1"/>
        <end position="21"/>
    </location>
</feature>
<reference evidence="3 4" key="1">
    <citation type="journal article" date="2013" name="Int. J. Syst. Evol. Microbiol.">
        <title>Sphingomonas kyungheensis sp. nov., a bacterium with ginsenoside-converting activity isolated from soil of a ginseng field.</title>
        <authorList>
            <person name="Son H.M."/>
            <person name="Yang J.E."/>
            <person name="Park Y."/>
            <person name="Han C.K."/>
            <person name="Kim S.G."/>
            <person name="Kook M."/>
            <person name="Yi T.H."/>
        </authorList>
    </citation>
    <scope>NUCLEOTIDE SEQUENCE [LARGE SCALE GENOMIC DNA]</scope>
    <source>
        <strain evidence="3 4">LMG 26582</strain>
    </source>
</reference>
<evidence type="ECO:0000256" key="1">
    <source>
        <dbReference type="SAM" id="MobiDB-lite"/>
    </source>
</evidence>
<dbReference type="EMBL" id="JBBBDM010000001">
    <property type="protein sequence ID" value="MEI5685456.1"/>
    <property type="molecule type" value="Genomic_DNA"/>
</dbReference>
<keyword evidence="4" id="KW-1185">Reference proteome</keyword>
<dbReference type="Proteomes" id="UP001367771">
    <property type="component" value="Unassembled WGS sequence"/>
</dbReference>
<evidence type="ECO:0000259" key="2">
    <source>
        <dbReference type="Pfam" id="PF12728"/>
    </source>
</evidence>
<gene>
    <name evidence="3" type="ORF">V8201_00025</name>
</gene>
<name>A0ABU8GX08_9SPHN</name>
<sequence length="78" mass="8344">MSPADEQIVPQTGTSRDRNPVLADDLLSGASAAAAYLGIGRSAVYHLTEGGHLPVTRKGRRLFYRKSELDRAFSTGAV</sequence>
<evidence type="ECO:0000313" key="3">
    <source>
        <dbReference type="EMBL" id="MEI5685456.1"/>
    </source>
</evidence>
<comment type="caution">
    <text evidence="3">The sequence shown here is derived from an EMBL/GenBank/DDBJ whole genome shotgun (WGS) entry which is preliminary data.</text>
</comment>
<protein>
    <submittedName>
        <fullName evidence="3">Helix-turn-helix domain-containing protein</fullName>
    </submittedName>
</protein>
<feature type="domain" description="Helix-turn-helix" evidence="2">
    <location>
        <begin position="33"/>
        <end position="71"/>
    </location>
</feature>
<proteinExistence type="predicted"/>